<comment type="caution">
    <text evidence="1">The sequence shown here is derived from an EMBL/GenBank/DDBJ whole genome shotgun (WGS) entry which is preliminary data.</text>
</comment>
<gene>
    <name evidence="1" type="ORF">JCM19275_1152</name>
</gene>
<evidence type="ECO:0000313" key="1">
    <source>
        <dbReference type="EMBL" id="GAL75113.1"/>
    </source>
</evidence>
<accession>A0A090WFW9</accession>
<dbReference type="Proteomes" id="UP000029647">
    <property type="component" value="Unassembled WGS sequence"/>
</dbReference>
<name>A0A090WFW9_NONUL</name>
<proteinExistence type="predicted"/>
<organism evidence="1 2">
    <name type="scientific">Nonlabens ulvanivorans</name>
    <name type="common">Persicivirga ulvanivorans</name>
    <dbReference type="NCBI Taxonomy" id="906888"/>
    <lineage>
        <taxon>Bacteria</taxon>
        <taxon>Pseudomonadati</taxon>
        <taxon>Bacteroidota</taxon>
        <taxon>Flavobacteriia</taxon>
        <taxon>Flavobacteriales</taxon>
        <taxon>Flavobacteriaceae</taxon>
        <taxon>Nonlabens</taxon>
    </lineage>
</organism>
<protein>
    <submittedName>
        <fullName evidence="1">Uncharacterized protein</fullName>
    </submittedName>
</protein>
<sequence length="183" mass="21537">MVLEQVVYHLIKMRNWKNNKWIFENDGALRDIYVQNTIVSDWEKVIDLLNSKYQITFGVYQDDLKNKIDIDFVRTMFKDETGELETKTATIDLNGIVIKCYFFIENQIEFDITPPIDIKSVKELNNLINFMKSISLRLGKQVTLCGQNQPEFPLIKIDHKNGIEKILTKKDAENLWNEFIKSN</sequence>
<dbReference type="AlphaFoldDB" id="A0A090WFW9"/>
<evidence type="ECO:0000313" key="2">
    <source>
        <dbReference type="Proteomes" id="UP000029647"/>
    </source>
</evidence>
<reference evidence="1 2" key="1">
    <citation type="journal article" date="2014" name="Genome Announc.">
        <title>Draft Genome Sequences of Marine Flavobacterium Nonlabens Strains NR17, NR24, NR27, NR32, NR33, and Ara13.</title>
        <authorList>
            <person name="Nakanishi M."/>
            <person name="Meirelles P."/>
            <person name="Suzuki R."/>
            <person name="Takatani N."/>
            <person name="Mino S."/>
            <person name="Suda W."/>
            <person name="Oshima K."/>
            <person name="Hattori M."/>
            <person name="Ohkuma M."/>
            <person name="Hosokawa M."/>
            <person name="Miyashita K."/>
            <person name="Thompson F.L."/>
            <person name="Niwa A."/>
            <person name="Sawabe T."/>
            <person name="Sawabe T."/>
        </authorList>
    </citation>
    <scope>NUCLEOTIDE SEQUENCE [LARGE SCALE GENOMIC DNA]</scope>
    <source>
        <strain evidence="2">JCM19275</strain>
    </source>
</reference>
<dbReference type="EMBL" id="BBNT01000003">
    <property type="protein sequence ID" value="GAL75113.1"/>
    <property type="molecule type" value="Genomic_DNA"/>
</dbReference>